<keyword evidence="4" id="KW-1185">Reference proteome</keyword>
<sequence length="197" mass="22855">MASYAIALSLLLATVLLATLKVEAREMQYFSHFNIPQDEQSALKPVPEINNYNRRNFENHEIDIPTEEFIANIQKDSAESNSFPHGFDKNSYITAPQGVHASENKEFELTAEEQKFFNEKDRMNGYTNMKVRENVNAKEAQGMSDTRTLENGKYYYNPMSDIRASGKYNSAYKSKYDEFRHLEDFEFNPQNPEGYFP</sequence>
<dbReference type="AlphaFoldDB" id="A0A161ZTZ8"/>
<dbReference type="InterPro" id="IPR040290">
    <property type="entry name" value="Prot_E6-like"/>
</dbReference>
<accession>A0A161ZTZ8</accession>
<evidence type="ECO:0000313" key="3">
    <source>
        <dbReference type="EMBL" id="WOH05628.1"/>
    </source>
</evidence>
<dbReference type="PANTHER" id="PTHR35274:SF2">
    <property type="entry name" value="E6-LIKE PROTEIN"/>
    <property type="match status" value="1"/>
</dbReference>
<protein>
    <submittedName>
        <fullName evidence="2">Uncharacterized protein</fullName>
    </submittedName>
</protein>
<dbReference type="Gramene" id="KZM91372">
    <property type="protein sequence ID" value="KZM91372"/>
    <property type="gene ID" value="DCAR_021263"/>
</dbReference>
<reference evidence="2" key="1">
    <citation type="journal article" date="2016" name="Nat. Genet.">
        <title>A high-quality carrot genome assembly provides new insights into carotenoid accumulation and asterid genome evolution.</title>
        <authorList>
            <person name="Iorizzo M."/>
            <person name="Ellison S."/>
            <person name="Senalik D."/>
            <person name="Zeng P."/>
            <person name="Satapoomin P."/>
            <person name="Huang J."/>
            <person name="Bowman M."/>
            <person name="Iovene M."/>
            <person name="Sanseverino W."/>
            <person name="Cavagnaro P."/>
            <person name="Yildiz M."/>
            <person name="Macko-Podgorni A."/>
            <person name="Moranska E."/>
            <person name="Grzebelus E."/>
            <person name="Grzebelus D."/>
            <person name="Ashrafi H."/>
            <person name="Zheng Z."/>
            <person name="Cheng S."/>
            <person name="Spooner D."/>
            <person name="Van Deynze A."/>
            <person name="Simon P."/>
        </authorList>
    </citation>
    <scope>NUCLEOTIDE SEQUENCE [LARGE SCALE GENOMIC DNA]</scope>
    <source>
        <tissue evidence="2">Leaf</tissue>
    </source>
</reference>
<feature type="chain" id="PRO_5007830626" evidence="1">
    <location>
        <begin position="25"/>
        <end position="197"/>
    </location>
</feature>
<evidence type="ECO:0000256" key="1">
    <source>
        <dbReference type="SAM" id="SignalP"/>
    </source>
</evidence>
<reference evidence="3" key="2">
    <citation type="submission" date="2022-03" db="EMBL/GenBank/DDBJ databases">
        <title>Draft title - Genomic analysis of global carrot germplasm unveils the trajectory of domestication and the origin of high carotenoid orange carrot.</title>
        <authorList>
            <person name="Iorizzo M."/>
            <person name="Ellison S."/>
            <person name="Senalik D."/>
            <person name="Macko-Podgorni A."/>
            <person name="Grzebelus D."/>
            <person name="Bostan H."/>
            <person name="Rolling W."/>
            <person name="Curaba J."/>
            <person name="Simon P."/>
        </authorList>
    </citation>
    <scope>NUCLEOTIDE SEQUENCE</scope>
    <source>
        <tissue evidence="3">Leaf</tissue>
    </source>
</reference>
<dbReference type="EMBL" id="LNRQ01000006">
    <property type="protein sequence ID" value="KZM91372.1"/>
    <property type="molecule type" value="Genomic_DNA"/>
</dbReference>
<dbReference type="KEGG" id="dcr:108226200"/>
<dbReference type="Proteomes" id="UP000077755">
    <property type="component" value="Chromosome 6"/>
</dbReference>
<dbReference type="PANTHER" id="PTHR35274">
    <property type="entry name" value="E6-LIKE PROTEIN"/>
    <property type="match status" value="1"/>
</dbReference>
<gene>
    <name evidence="2" type="ORF">DCAR_021263</name>
    <name evidence="3" type="ORF">DCAR_0625047</name>
</gene>
<evidence type="ECO:0000313" key="2">
    <source>
        <dbReference type="EMBL" id="KZM91372.1"/>
    </source>
</evidence>
<evidence type="ECO:0000313" key="4">
    <source>
        <dbReference type="Proteomes" id="UP000077755"/>
    </source>
</evidence>
<organism evidence="2">
    <name type="scientific">Daucus carota subsp. sativus</name>
    <name type="common">Carrot</name>
    <dbReference type="NCBI Taxonomy" id="79200"/>
    <lineage>
        <taxon>Eukaryota</taxon>
        <taxon>Viridiplantae</taxon>
        <taxon>Streptophyta</taxon>
        <taxon>Embryophyta</taxon>
        <taxon>Tracheophyta</taxon>
        <taxon>Spermatophyta</taxon>
        <taxon>Magnoliopsida</taxon>
        <taxon>eudicotyledons</taxon>
        <taxon>Gunneridae</taxon>
        <taxon>Pentapetalae</taxon>
        <taxon>asterids</taxon>
        <taxon>campanulids</taxon>
        <taxon>Apiales</taxon>
        <taxon>Apiaceae</taxon>
        <taxon>Apioideae</taxon>
        <taxon>Scandiceae</taxon>
        <taxon>Daucinae</taxon>
        <taxon>Daucus</taxon>
        <taxon>Daucus sect. Daucus</taxon>
    </lineage>
</organism>
<proteinExistence type="predicted"/>
<feature type="signal peptide" evidence="1">
    <location>
        <begin position="1"/>
        <end position="24"/>
    </location>
</feature>
<dbReference type="EMBL" id="CP093348">
    <property type="protein sequence ID" value="WOH05628.1"/>
    <property type="molecule type" value="Genomic_DNA"/>
</dbReference>
<name>A0A161ZTZ8_DAUCS</name>
<keyword evidence="1" id="KW-0732">Signal</keyword>